<feature type="transmembrane region" description="Helical" evidence="2">
    <location>
        <begin position="302"/>
        <end position="320"/>
    </location>
</feature>
<gene>
    <name evidence="5" type="ORF">GCM10011369_23990</name>
</gene>
<dbReference type="InterPro" id="IPR007492">
    <property type="entry name" value="LytTR_DNA-bd_dom"/>
</dbReference>
<evidence type="ECO:0000313" key="5">
    <source>
        <dbReference type="EMBL" id="GGA81244.1"/>
    </source>
</evidence>
<evidence type="ECO:0000256" key="1">
    <source>
        <dbReference type="ARBA" id="ARBA00023012"/>
    </source>
</evidence>
<feature type="transmembrane region" description="Helical" evidence="2">
    <location>
        <begin position="327"/>
        <end position="346"/>
    </location>
</feature>
<sequence length="516" mass="57807">MGYCGSVRRWLVVPIICLVLLFVAEAQANDVVLPLTSEQAITVCQFEQFRDELPDFNEPECKSLQFRDVDPQHQSLWLLITFDQQPSWQYLQPPYGLYLFGKAASSVYFNGQLLGSNGMPGTPDSEVAGQMDTVFYLPEPLVRDRANQLVIHLSGHHSVLPLNAPMHFIGIGQFGDAKRFLQRLSKWGLVLVGAFVVGALFFCMLSFGPNGQPSHRLFAVLCLLAAIQLSTEVARGLISYSYPWHDIRLLVVTGCSVIFGMLLLLYSSLKVASGQAIHWIYGGLLCTLAVVLYAPGFDAKTTAGVFVPLLISSLQLLLYWRVSKHRATLRWFLVQLAIVITIVVNTPGFHEIIHFSIIAVLLCYLFIQQANEHRAQLQQLQHDQARIAKLEYKLSESAQSNSPAKLEISVAGRTEYIDTTSIAYCKAAGDYVELYLTNLDERLYSGSLKQLEEMLPSTFLRVHRSYLVNLHEVVALDSKPSKERSGVLLRLAQEQRVPVSRRLLPAVRDSLKQTLV</sequence>
<dbReference type="AlphaFoldDB" id="A0A8J2XMV0"/>
<protein>
    <recommendedName>
        <fullName evidence="4">HTH LytTR-type domain-containing protein</fullName>
    </recommendedName>
</protein>
<accession>A0A8J2XMV0</accession>
<evidence type="ECO:0000256" key="2">
    <source>
        <dbReference type="SAM" id="Phobius"/>
    </source>
</evidence>
<dbReference type="InterPro" id="IPR046947">
    <property type="entry name" value="LytR-like"/>
</dbReference>
<dbReference type="Gene3D" id="2.40.50.1020">
    <property type="entry name" value="LytTr DNA-binding domain"/>
    <property type="match status" value="1"/>
</dbReference>
<dbReference type="PANTHER" id="PTHR37299:SF1">
    <property type="entry name" value="STAGE 0 SPORULATION PROTEIN A HOMOLOG"/>
    <property type="match status" value="1"/>
</dbReference>
<dbReference type="Proteomes" id="UP000619743">
    <property type="component" value="Unassembled WGS sequence"/>
</dbReference>
<feature type="chain" id="PRO_5035149065" description="HTH LytTR-type domain-containing protein" evidence="3">
    <location>
        <begin position="29"/>
        <end position="516"/>
    </location>
</feature>
<evidence type="ECO:0000256" key="3">
    <source>
        <dbReference type="SAM" id="SignalP"/>
    </source>
</evidence>
<comment type="caution">
    <text evidence="5">The sequence shown here is derived from an EMBL/GenBank/DDBJ whole genome shotgun (WGS) entry which is preliminary data.</text>
</comment>
<feature type="transmembrane region" description="Helical" evidence="2">
    <location>
        <begin position="352"/>
        <end position="367"/>
    </location>
</feature>
<evidence type="ECO:0000313" key="6">
    <source>
        <dbReference type="Proteomes" id="UP000619743"/>
    </source>
</evidence>
<evidence type="ECO:0000259" key="4">
    <source>
        <dbReference type="PROSITE" id="PS50930"/>
    </source>
</evidence>
<dbReference type="SMART" id="SM00850">
    <property type="entry name" value="LytTR"/>
    <property type="match status" value="1"/>
</dbReference>
<reference evidence="6" key="1">
    <citation type="journal article" date="2019" name="Int. J. Syst. Evol. Microbiol.">
        <title>The Global Catalogue of Microorganisms (GCM) 10K type strain sequencing project: providing services to taxonomists for standard genome sequencing and annotation.</title>
        <authorList>
            <consortium name="The Broad Institute Genomics Platform"/>
            <consortium name="The Broad Institute Genome Sequencing Center for Infectious Disease"/>
            <person name="Wu L."/>
            <person name="Ma J."/>
        </authorList>
    </citation>
    <scope>NUCLEOTIDE SEQUENCE [LARGE SCALE GENOMIC DNA]</scope>
    <source>
        <strain evidence="6">CGMCC 1.10130</strain>
    </source>
</reference>
<keyword evidence="2" id="KW-0812">Transmembrane</keyword>
<keyword evidence="6" id="KW-1185">Reference proteome</keyword>
<dbReference type="EMBL" id="BMDX01000012">
    <property type="protein sequence ID" value="GGA81244.1"/>
    <property type="molecule type" value="Genomic_DNA"/>
</dbReference>
<dbReference type="PROSITE" id="PS50930">
    <property type="entry name" value="HTH_LYTTR"/>
    <property type="match status" value="1"/>
</dbReference>
<keyword evidence="1" id="KW-0902">Two-component regulatory system</keyword>
<dbReference type="GO" id="GO:0000156">
    <property type="term" value="F:phosphorelay response regulator activity"/>
    <property type="evidence" value="ECO:0007669"/>
    <property type="project" value="InterPro"/>
</dbReference>
<feature type="signal peptide" evidence="3">
    <location>
        <begin position="1"/>
        <end position="28"/>
    </location>
</feature>
<keyword evidence="3" id="KW-0732">Signal</keyword>
<dbReference type="PANTHER" id="PTHR37299">
    <property type="entry name" value="TRANSCRIPTIONAL REGULATOR-RELATED"/>
    <property type="match status" value="1"/>
</dbReference>
<proteinExistence type="predicted"/>
<dbReference type="GO" id="GO:0003677">
    <property type="term" value="F:DNA binding"/>
    <property type="evidence" value="ECO:0007669"/>
    <property type="project" value="InterPro"/>
</dbReference>
<name>A0A8J2XMV0_9GAMM</name>
<keyword evidence="2" id="KW-1133">Transmembrane helix</keyword>
<organism evidence="5 6">
    <name type="scientific">Neiella marina</name>
    <dbReference type="NCBI Taxonomy" id="508461"/>
    <lineage>
        <taxon>Bacteria</taxon>
        <taxon>Pseudomonadati</taxon>
        <taxon>Pseudomonadota</taxon>
        <taxon>Gammaproteobacteria</taxon>
        <taxon>Alteromonadales</taxon>
        <taxon>Echinimonadaceae</taxon>
        <taxon>Neiella</taxon>
    </lineage>
</organism>
<feature type="transmembrane region" description="Helical" evidence="2">
    <location>
        <begin position="278"/>
        <end position="296"/>
    </location>
</feature>
<feature type="transmembrane region" description="Helical" evidence="2">
    <location>
        <begin position="247"/>
        <end position="266"/>
    </location>
</feature>
<keyword evidence="2" id="KW-0472">Membrane</keyword>
<feature type="domain" description="HTH LytTR-type" evidence="4">
    <location>
        <begin position="406"/>
        <end position="513"/>
    </location>
</feature>
<feature type="transmembrane region" description="Helical" evidence="2">
    <location>
        <begin position="187"/>
        <end position="205"/>
    </location>
</feature>
<dbReference type="Pfam" id="PF04397">
    <property type="entry name" value="LytTR"/>
    <property type="match status" value="1"/>
</dbReference>